<dbReference type="GO" id="GO:0005975">
    <property type="term" value="P:carbohydrate metabolic process"/>
    <property type="evidence" value="ECO:0007669"/>
    <property type="project" value="TreeGrafter"/>
</dbReference>
<dbReference type="PIRSF" id="PIRSF001369">
    <property type="entry name" value="Citrate_synth"/>
    <property type="match status" value="1"/>
</dbReference>
<comment type="similarity">
    <text evidence="3 8 10">Belongs to the citrate synthase family.</text>
</comment>
<dbReference type="Gene3D" id="1.10.230.10">
    <property type="entry name" value="Cytochrome P450-Terp, domain 2"/>
    <property type="match status" value="1"/>
</dbReference>
<evidence type="ECO:0000256" key="2">
    <source>
        <dbReference type="ARBA" id="ARBA00005026"/>
    </source>
</evidence>
<dbReference type="UniPathway" id="UPA00223">
    <property type="reaction ID" value="UER00717"/>
</dbReference>
<dbReference type="KEGG" id="bph:Bphy_6707"/>
<reference evidence="12" key="1">
    <citation type="journal article" date="2014" name="Stand. Genomic Sci.">
        <title>Complete genome sequence of Burkholderia phymatum STM815(T), a broad host range and efficient nitrogen-fixing symbiont of Mimosa species.</title>
        <authorList>
            <person name="Moulin L."/>
            <person name="Klonowska A."/>
            <person name="Caroline B."/>
            <person name="Booth K."/>
            <person name="Vriezen J.A."/>
            <person name="Melkonian R."/>
            <person name="James E.K."/>
            <person name="Young J.P."/>
            <person name="Bena G."/>
            <person name="Hauser L."/>
            <person name="Land M."/>
            <person name="Kyrpides N."/>
            <person name="Bruce D."/>
            <person name="Chain P."/>
            <person name="Copeland A."/>
            <person name="Pitluck S."/>
            <person name="Woyke T."/>
            <person name="Lizotte-Waniewski M."/>
            <person name="Bristow J."/>
            <person name="Riley M."/>
        </authorList>
    </citation>
    <scope>NUCLEOTIDE SEQUENCE [LARGE SCALE GENOMIC DNA]</scope>
    <source>
        <strain evidence="12">DSM 17167 / CIP 108236 / LMG 21445 / STM815</strain>
        <plasmid evidence="12">Plasmid pBPHY01</plasmid>
    </source>
</reference>
<evidence type="ECO:0000313" key="11">
    <source>
        <dbReference type="EMBL" id="ACC75732.1"/>
    </source>
</evidence>
<evidence type="ECO:0000256" key="5">
    <source>
        <dbReference type="ARBA" id="ARBA00022679"/>
    </source>
</evidence>
<organism evidence="11 12">
    <name type="scientific">Paraburkholderia phymatum (strain DSM 17167 / CIP 108236 / LMG 21445 / STM815)</name>
    <name type="common">Burkholderia phymatum</name>
    <dbReference type="NCBI Taxonomy" id="391038"/>
    <lineage>
        <taxon>Bacteria</taxon>
        <taxon>Pseudomonadati</taxon>
        <taxon>Pseudomonadota</taxon>
        <taxon>Betaproteobacteria</taxon>
        <taxon>Burkholderiales</taxon>
        <taxon>Burkholderiaceae</taxon>
        <taxon>Paraburkholderia</taxon>
    </lineage>
</organism>
<evidence type="ECO:0000256" key="10">
    <source>
        <dbReference type="RuleBase" id="RU003406"/>
    </source>
</evidence>
<dbReference type="GO" id="GO:0019679">
    <property type="term" value="P:propionate metabolic process, methylcitrate cycle"/>
    <property type="evidence" value="ECO:0007669"/>
    <property type="project" value="TreeGrafter"/>
</dbReference>
<keyword evidence="11" id="KW-0012">Acyltransferase</keyword>
<keyword evidence="5 8" id="KW-0808">Transferase</keyword>
<dbReference type="AlphaFoldDB" id="B2JT29"/>
<accession>B2JT29</accession>
<dbReference type="Gene3D" id="1.10.580.10">
    <property type="entry name" value="Citrate Synthase, domain 1"/>
    <property type="match status" value="1"/>
</dbReference>
<name>B2JT29_PARP8</name>
<dbReference type="GO" id="GO:0036440">
    <property type="term" value="F:citrate synthase activity"/>
    <property type="evidence" value="ECO:0007669"/>
    <property type="project" value="UniProtKB-EC"/>
</dbReference>
<dbReference type="Pfam" id="PF00285">
    <property type="entry name" value="Citrate_synt"/>
    <property type="match status" value="1"/>
</dbReference>
<dbReference type="PROSITE" id="PS00480">
    <property type="entry name" value="CITRATE_SYNTHASE"/>
    <property type="match status" value="1"/>
</dbReference>
<dbReference type="Proteomes" id="UP000001192">
    <property type="component" value="Plasmid pBPHY01"/>
</dbReference>
<dbReference type="InterPro" id="IPR016143">
    <property type="entry name" value="Citrate_synth-like_sm_a-sub"/>
</dbReference>
<dbReference type="FunFam" id="1.10.230.10:FF:000003">
    <property type="entry name" value="Citrate synthase"/>
    <property type="match status" value="1"/>
</dbReference>
<protein>
    <recommendedName>
        <fullName evidence="8">Citrate synthase</fullName>
    </recommendedName>
</protein>
<evidence type="ECO:0000313" key="12">
    <source>
        <dbReference type="Proteomes" id="UP000001192"/>
    </source>
</evidence>
<comment type="pathway">
    <text evidence="1">Carbohydrate metabolism; tricarboxylic acid cycle; isocitrate from oxaloacetate: step 1/2.</text>
</comment>
<evidence type="ECO:0000256" key="7">
    <source>
        <dbReference type="ARBA" id="ARBA00049288"/>
    </source>
</evidence>
<dbReference type="OrthoDB" id="9800864at2"/>
<dbReference type="NCBIfam" id="NF009006">
    <property type="entry name" value="PRK12351.1"/>
    <property type="match status" value="1"/>
</dbReference>
<comment type="catalytic activity">
    <reaction evidence="7">
        <text>oxaloacetate + acetyl-CoA + H2O = citrate + CoA + H(+)</text>
        <dbReference type="Rhea" id="RHEA:16845"/>
        <dbReference type="ChEBI" id="CHEBI:15377"/>
        <dbReference type="ChEBI" id="CHEBI:15378"/>
        <dbReference type="ChEBI" id="CHEBI:16452"/>
        <dbReference type="ChEBI" id="CHEBI:16947"/>
        <dbReference type="ChEBI" id="CHEBI:57287"/>
        <dbReference type="ChEBI" id="CHEBI:57288"/>
        <dbReference type="EC" id="2.3.3.16"/>
    </reaction>
</comment>
<evidence type="ECO:0000256" key="1">
    <source>
        <dbReference type="ARBA" id="ARBA00004751"/>
    </source>
</evidence>
<dbReference type="SUPFAM" id="SSF48256">
    <property type="entry name" value="Citrate synthase"/>
    <property type="match status" value="1"/>
</dbReference>
<dbReference type="FunFam" id="1.10.580.10:FF:000004">
    <property type="entry name" value="Citrate synthase"/>
    <property type="match status" value="1"/>
</dbReference>
<dbReference type="InterPro" id="IPR036969">
    <property type="entry name" value="Citrate_synthase_sf"/>
</dbReference>
<sequence length="389" mass="42533">MSEADNVTQSAGAFKPKKSVALSGVTAGNTALCTVGKTGNDLHYRGYDILDIAGACEFEEVAYLLVHGKLPNVAELAAYKTKLKALRGLPANVKAALEWIPAAAHPMDVMRTGVSVLGTVLPEKDDHNLPGARDIADKLMASLGSMLLYWYHYSHNGKRIEVETDDDSIGGHFLHLLHGVEPPKSWVDAMHVSLNLYAEHEFNASTFTGRVIAGTGSDMYSAITGAIGALRGPKHGGANEVAFEIQSRYQTPDEAEADIRRRVDNKEVVIGFGHPVYTISDPRNKVIKEVAKKLSKEQSNMKLFDIAERLETVMADVKKMFPNLDWFSAVSYHMMGVPTAMFTPLFVISRTSGWAAHIIEQRIDNKIIRPSANYTGPDNLAFAPLAKRA</sequence>
<dbReference type="InterPro" id="IPR016142">
    <property type="entry name" value="Citrate_synth-like_lrg_a-sub"/>
</dbReference>
<dbReference type="HOGENOM" id="CLU_025068_2_1_4"/>
<feature type="active site" evidence="9">
    <location>
        <position position="274"/>
    </location>
</feature>
<evidence type="ECO:0000256" key="3">
    <source>
        <dbReference type="ARBA" id="ARBA00010566"/>
    </source>
</evidence>
<keyword evidence="11" id="KW-0614">Plasmid</keyword>
<dbReference type="PANTHER" id="PTHR11739:SF25">
    <property type="entry name" value="CITRATE SYNTHASE-RELATED PROTEIN DDB_G0287281"/>
    <property type="match status" value="1"/>
</dbReference>
<evidence type="ECO:0000256" key="4">
    <source>
        <dbReference type="ARBA" id="ARBA00022532"/>
    </source>
</evidence>
<dbReference type="EMBL" id="CP001045">
    <property type="protein sequence ID" value="ACC75732.1"/>
    <property type="molecule type" value="Genomic_DNA"/>
</dbReference>
<dbReference type="NCBIfam" id="TIGR01800">
    <property type="entry name" value="cit_synth_II"/>
    <property type="match status" value="1"/>
</dbReference>
<dbReference type="GO" id="GO:0050440">
    <property type="term" value="F:2-methylcitrate synthase activity"/>
    <property type="evidence" value="ECO:0007669"/>
    <property type="project" value="UniProtKB-EC"/>
</dbReference>
<gene>
    <name evidence="11" type="ordered locus">Bphy_6707</name>
</gene>
<evidence type="ECO:0000256" key="8">
    <source>
        <dbReference type="PIRNR" id="PIRNR001369"/>
    </source>
</evidence>
<keyword evidence="4" id="KW-0816">Tricarboxylic acid cycle</keyword>
<dbReference type="GO" id="GO:0006099">
    <property type="term" value="P:tricarboxylic acid cycle"/>
    <property type="evidence" value="ECO:0007669"/>
    <property type="project" value="UniProtKB-UniPathway"/>
</dbReference>
<dbReference type="RefSeq" id="WP_012405891.1">
    <property type="nucleotide sequence ID" value="NC_010625.1"/>
</dbReference>
<dbReference type="PANTHER" id="PTHR11739">
    <property type="entry name" value="CITRATE SYNTHASE"/>
    <property type="match status" value="1"/>
</dbReference>
<dbReference type="CDD" id="cd06117">
    <property type="entry name" value="Ec2MCS_like_1"/>
    <property type="match status" value="1"/>
</dbReference>
<dbReference type="InterPro" id="IPR024176">
    <property type="entry name" value="Citrate_synthase_bac-typ"/>
</dbReference>
<proteinExistence type="inferred from homology"/>
<evidence type="ECO:0000256" key="6">
    <source>
        <dbReference type="ARBA" id="ARBA00049052"/>
    </source>
</evidence>
<feature type="active site" evidence="9">
    <location>
        <position position="325"/>
    </location>
</feature>
<dbReference type="InterPro" id="IPR002020">
    <property type="entry name" value="Citrate_synthase"/>
</dbReference>
<dbReference type="InterPro" id="IPR011278">
    <property type="entry name" value="2-MeCitrate/Citrate_synth_II"/>
</dbReference>
<dbReference type="GO" id="GO:0005737">
    <property type="term" value="C:cytoplasm"/>
    <property type="evidence" value="ECO:0007669"/>
    <property type="project" value="InterPro"/>
</dbReference>
<dbReference type="PRINTS" id="PR00143">
    <property type="entry name" value="CITRTSNTHASE"/>
</dbReference>
<evidence type="ECO:0000256" key="9">
    <source>
        <dbReference type="PIRSR" id="PIRSR001369-1"/>
    </source>
</evidence>
<comment type="catalytic activity">
    <reaction evidence="6">
        <text>propanoyl-CoA + oxaloacetate + H2O = (2S,3S)-2-methylcitrate + CoA + H(+)</text>
        <dbReference type="Rhea" id="RHEA:23780"/>
        <dbReference type="ChEBI" id="CHEBI:15377"/>
        <dbReference type="ChEBI" id="CHEBI:15378"/>
        <dbReference type="ChEBI" id="CHEBI:16452"/>
        <dbReference type="ChEBI" id="CHEBI:57287"/>
        <dbReference type="ChEBI" id="CHEBI:57392"/>
        <dbReference type="ChEBI" id="CHEBI:58853"/>
        <dbReference type="EC" id="2.3.3.5"/>
    </reaction>
</comment>
<geneLocation type="plasmid" evidence="11 12">
    <name>pBPHY01</name>
</geneLocation>
<comment type="pathway">
    <text evidence="2">Organic acid metabolism; propanoate degradation.</text>
</comment>
<dbReference type="InterPro" id="IPR019810">
    <property type="entry name" value="Citrate_synthase_AS"/>
</dbReference>
<keyword evidence="12" id="KW-1185">Reference proteome</keyword>